<dbReference type="AlphaFoldDB" id="W2C0Q4"/>
<sequence length="430" mass="49976">MIQEFKVKNYLSFRDEATFSFLATDDRSFGEDQVVTIGKTRLLRFAILYGANASGKSNLLQAFDFLRKFWLDDLITPNRATGATPFLLDQETMNEPSRFELTFFVGEVCYRYTLSLDNKRVYEETLHYYPGEEDNEVMLLHRIFQDNRSVITFGDTVQVSPAALEELTIKCLPSLSFFTARSMVNMSLPLIDDVYNWIQDQVGLTIPPEVDQVYFNANLIAAKDPEVRDFLSAFMRRADFNITGIHVETETMEMTDEIRNYVRQSANFPDRAKRAVMRQQTLDRHNVYFEHTVKNKYGTEIYELPHELQSNGTNRLYGVEAAIYDMEKRNGFLAIDEIESSLHPELVRLILDQYLNSEGRSQLLVTTHYDPLLDEIDHLFRKDSVWFTEKGEDGNTSLYSLVEFRGLDEQQYPFRSAYRNGRFGALPNTY</sequence>
<dbReference type="PANTHER" id="PTHR40396">
    <property type="entry name" value="ATPASE-LIKE PROTEIN"/>
    <property type="match status" value="1"/>
</dbReference>
<dbReference type="Pfam" id="PF13304">
    <property type="entry name" value="AAA_21"/>
    <property type="match status" value="2"/>
</dbReference>
<comment type="caution">
    <text evidence="2">The sequence shown here is derived from an EMBL/GenBank/DDBJ whole genome shotgun (WGS) entry which is preliminary data.</text>
</comment>
<dbReference type="GO" id="GO:0016887">
    <property type="term" value="F:ATP hydrolysis activity"/>
    <property type="evidence" value="ECO:0007669"/>
    <property type="project" value="InterPro"/>
</dbReference>
<evidence type="ECO:0000259" key="1">
    <source>
        <dbReference type="Pfam" id="PF13304"/>
    </source>
</evidence>
<feature type="domain" description="ATPase AAA-type core" evidence="1">
    <location>
        <begin position="45"/>
        <end position="127"/>
    </location>
</feature>
<feature type="domain" description="ATPase AAA-type core" evidence="1">
    <location>
        <begin position="211"/>
        <end position="369"/>
    </location>
</feature>
<gene>
    <name evidence="2" type="ORF">N425_14315</name>
</gene>
<dbReference type="PANTHER" id="PTHR40396:SF1">
    <property type="entry name" value="ATPASE AAA-TYPE CORE DOMAIN-CONTAINING PROTEIN"/>
    <property type="match status" value="1"/>
</dbReference>
<evidence type="ECO:0000313" key="2">
    <source>
        <dbReference type="EMBL" id="ETK00603.1"/>
    </source>
</evidence>
<dbReference type="GO" id="GO:0005524">
    <property type="term" value="F:ATP binding"/>
    <property type="evidence" value="ECO:0007669"/>
    <property type="project" value="InterPro"/>
</dbReference>
<dbReference type="Gene3D" id="3.40.50.300">
    <property type="entry name" value="P-loop containing nucleotide triphosphate hydrolases"/>
    <property type="match status" value="1"/>
</dbReference>
<name>W2C0Q4_9BACT</name>
<dbReference type="EMBL" id="AYUF01000499">
    <property type="protein sequence ID" value="ETK00603.1"/>
    <property type="molecule type" value="Genomic_DNA"/>
</dbReference>
<dbReference type="InterPro" id="IPR003959">
    <property type="entry name" value="ATPase_AAA_core"/>
</dbReference>
<dbReference type="InterPro" id="IPR027417">
    <property type="entry name" value="P-loop_NTPase"/>
</dbReference>
<protein>
    <recommendedName>
        <fullName evidence="1">ATPase AAA-type core domain-containing protein</fullName>
    </recommendedName>
</protein>
<dbReference type="PATRIC" id="fig|1411148.3.peg.2411"/>
<evidence type="ECO:0000313" key="3">
    <source>
        <dbReference type="Proteomes" id="UP000018837"/>
    </source>
</evidence>
<dbReference type="Proteomes" id="UP000018837">
    <property type="component" value="Unassembled WGS sequence"/>
</dbReference>
<proteinExistence type="predicted"/>
<dbReference type="SUPFAM" id="SSF52540">
    <property type="entry name" value="P-loop containing nucleoside triphosphate hydrolases"/>
    <property type="match status" value="1"/>
</dbReference>
<accession>W2C0Q4</accession>
<reference evidence="2 3" key="1">
    <citation type="submission" date="2013-11" db="EMBL/GenBank/DDBJ databases">
        <title>Single cell genomics of uncultured Tannerella BU063 (oral taxon 286).</title>
        <authorList>
            <person name="Beall C.J."/>
            <person name="Campbell A.G."/>
            <person name="Griffen A.L."/>
            <person name="Podar M."/>
            <person name="Leys E.J."/>
        </authorList>
    </citation>
    <scope>NUCLEOTIDE SEQUENCE [LARGE SCALE GENOMIC DNA]</scope>
    <source>
        <strain evidence="2">Cell 2</strain>
    </source>
</reference>
<organism evidence="2 3">
    <name type="scientific">Tannerella sp. oral taxon BU063 isolate Cell 2</name>
    <dbReference type="NCBI Taxonomy" id="1411148"/>
    <lineage>
        <taxon>Bacteria</taxon>
        <taxon>Pseudomonadati</taxon>
        <taxon>Bacteroidota</taxon>
        <taxon>Bacteroidia</taxon>
        <taxon>Bacteroidales</taxon>
        <taxon>Tannerellaceae</taxon>
        <taxon>Tannerella</taxon>
    </lineage>
</organism>